<keyword evidence="2" id="KW-1185">Reference proteome</keyword>
<accession>A0A4R0XJ65</accession>
<sequence>MKQDYYAEIIKEIKELIQTNPTEAAKKLEVELNMPYIPERYEAKFINLLEELKFKIKQDAVVNNELSRDEVLDILMENDSIKMPMAMAKLKELNLRSIIDDLHKLIAKESTPNMIKTIVYEYCVEQGIDHNFDWNDKVINPKIVGSVVALKTYLNTYMGIEKIITKNPSLEHVAKTLLELYSLNTFPDFIDEPEGLENVIINIAYESMGLPSMVTVDQVRMKHVKEYIK</sequence>
<gene>
    <name evidence="1" type="ORF">C4B25_03350</name>
</gene>
<evidence type="ECO:0000313" key="2">
    <source>
        <dbReference type="Proteomes" id="UP000291072"/>
    </source>
</evidence>
<evidence type="ECO:0000313" key="1">
    <source>
        <dbReference type="EMBL" id="TCG10666.1"/>
    </source>
</evidence>
<reference evidence="1 2" key="1">
    <citation type="submission" date="2018-02" db="EMBL/GenBank/DDBJ databases">
        <title>Mycoplasma marinum and Mycoplasma todarodis sp. nov., moderately halophilic and psychrotolerant mycoplasmas isolated from cephalopods.</title>
        <authorList>
            <person name="Viver T."/>
        </authorList>
    </citation>
    <scope>NUCLEOTIDE SEQUENCE [LARGE SCALE GENOMIC DNA]</scope>
    <source>
        <strain evidence="1 2">5H</strain>
    </source>
</reference>
<dbReference type="Proteomes" id="UP000291072">
    <property type="component" value="Unassembled WGS sequence"/>
</dbReference>
<dbReference type="OrthoDB" id="400159at2"/>
<dbReference type="EMBL" id="PSZP01000027">
    <property type="protein sequence ID" value="TCG10666.1"/>
    <property type="molecule type" value="Genomic_DNA"/>
</dbReference>
<organism evidence="1 2">
    <name type="scientific">Mycoplasma todarodis</name>
    <dbReference type="NCBI Taxonomy" id="1937191"/>
    <lineage>
        <taxon>Bacteria</taxon>
        <taxon>Bacillati</taxon>
        <taxon>Mycoplasmatota</taxon>
        <taxon>Mollicutes</taxon>
        <taxon>Mycoplasmataceae</taxon>
        <taxon>Mycoplasma</taxon>
    </lineage>
</organism>
<dbReference type="RefSeq" id="WP_131613632.1">
    <property type="nucleotide sequence ID" value="NZ_PSZP01000027.1"/>
</dbReference>
<comment type="caution">
    <text evidence="1">The sequence shown here is derived from an EMBL/GenBank/DDBJ whole genome shotgun (WGS) entry which is preliminary data.</text>
</comment>
<dbReference type="SUPFAM" id="SSF116965">
    <property type="entry name" value="Hypothetical protein MPN330"/>
    <property type="match status" value="1"/>
</dbReference>
<protein>
    <submittedName>
        <fullName evidence="1">Uncharacterized protein</fullName>
    </submittedName>
</protein>
<dbReference type="AlphaFoldDB" id="A0A4R0XJ65"/>
<name>A0A4R0XJ65_9MOLU</name>
<proteinExistence type="predicted"/>